<dbReference type="RefSeq" id="WP_380869187.1">
    <property type="nucleotide sequence ID" value="NZ_JBHUMA010000006.1"/>
</dbReference>
<name>A0ABW5NKB1_9SPHI</name>
<gene>
    <name evidence="2" type="ORF">ACFSQ3_08840</name>
</gene>
<reference evidence="3" key="1">
    <citation type="journal article" date="2019" name="Int. J. Syst. Evol. Microbiol.">
        <title>The Global Catalogue of Microorganisms (GCM) 10K type strain sequencing project: providing services to taxonomists for standard genome sequencing and annotation.</title>
        <authorList>
            <consortium name="The Broad Institute Genomics Platform"/>
            <consortium name="The Broad Institute Genome Sequencing Center for Infectious Disease"/>
            <person name="Wu L."/>
            <person name="Ma J."/>
        </authorList>
    </citation>
    <scope>NUCLEOTIDE SEQUENCE [LARGE SCALE GENOMIC DNA]</scope>
    <source>
        <strain evidence="3">KCTC 42248</strain>
    </source>
</reference>
<organism evidence="2 3">
    <name type="scientific">Sphingobacterium corticis</name>
    <dbReference type="NCBI Taxonomy" id="1812823"/>
    <lineage>
        <taxon>Bacteria</taxon>
        <taxon>Pseudomonadati</taxon>
        <taxon>Bacteroidota</taxon>
        <taxon>Sphingobacteriia</taxon>
        <taxon>Sphingobacteriales</taxon>
        <taxon>Sphingobacteriaceae</taxon>
        <taxon>Sphingobacterium</taxon>
    </lineage>
</organism>
<evidence type="ECO:0000313" key="2">
    <source>
        <dbReference type="EMBL" id="MFD2599058.1"/>
    </source>
</evidence>
<keyword evidence="1" id="KW-0732">Signal</keyword>
<proteinExistence type="predicted"/>
<evidence type="ECO:0000256" key="1">
    <source>
        <dbReference type="SAM" id="SignalP"/>
    </source>
</evidence>
<protein>
    <submittedName>
        <fullName evidence="2">Conjugal transfer protein TraI</fullName>
    </submittedName>
</protein>
<keyword evidence="3" id="KW-1185">Reference proteome</keyword>
<dbReference type="PROSITE" id="PS51257">
    <property type="entry name" value="PROKAR_LIPOPROTEIN"/>
    <property type="match status" value="1"/>
</dbReference>
<evidence type="ECO:0000313" key="3">
    <source>
        <dbReference type="Proteomes" id="UP001597393"/>
    </source>
</evidence>
<sequence>MSKRWIVLMLTLCISFACLPTQQATAQLGIAEVIRAGVKRVIRAVDLRIQRLQNRTIWLQNVQKTLENKLSELKLEQIASWTARQRDQYQVYYDGLTQVKGIIAQYQRIREVINRQALLVKEYGRVWSLLQKDTRFRAEELQYMGKVYEGILDASLHNIEQIASVIQSYSLKMEDADRVALIQQLATGVEQNYHDLRTFNQQNITLSIQRGKSVQEVQTLKKLYGVK</sequence>
<feature type="signal peptide" evidence="1">
    <location>
        <begin position="1"/>
        <end position="26"/>
    </location>
</feature>
<dbReference type="Proteomes" id="UP001597393">
    <property type="component" value="Unassembled WGS sequence"/>
</dbReference>
<feature type="chain" id="PRO_5046519627" evidence="1">
    <location>
        <begin position="27"/>
        <end position="227"/>
    </location>
</feature>
<dbReference type="EMBL" id="JBHUMA010000006">
    <property type="protein sequence ID" value="MFD2599058.1"/>
    <property type="molecule type" value="Genomic_DNA"/>
</dbReference>
<accession>A0ABW5NKB1</accession>
<comment type="caution">
    <text evidence="2">The sequence shown here is derived from an EMBL/GenBank/DDBJ whole genome shotgun (WGS) entry which is preliminary data.</text>
</comment>